<protein>
    <submittedName>
        <fullName evidence="9">V-type ATP synthase subunit I</fullName>
    </submittedName>
</protein>
<feature type="transmembrane region" description="Helical" evidence="8">
    <location>
        <begin position="383"/>
        <end position="403"/>
    </location>
</feature>
<keyword evidence="6" id="KW-0406">Ion transport</keyword>
<keyword evidence="7 8" id="KW-0472">Membrane</keyword>
<dbReference type="GO" id="GO:0051117">
    <property type="term" value="F:ATPase binding"/>
    <property type="evidence" value="ECO:0007669"/>
    <property type="project" value="TreeGrafter"/>
</dbReference>
<dbReference type="GO" id="GO:0007035">
    <property type="term" value="P:vacuolar acidification"/>
    <property type="evidence" value="ECO:0007669"/>
    <property type="project" value="TreeGrafter"/>
</dbReference>
<evidence type="ECO:0000256" key="1">
    <source>
        <dbReference type="ARBA" id="ARBA00004141"/>
    </source>
</evidence>
<evidence type="ECO:0000256" key="5">
    <source>
        <dbReference type="ARBA" id="ARBA00022989"/>
    </source>
</evidence>
<feature type="transmembrane region" description="Helical" evidence="8">
    <location>
        <begin position="452"/>
        <end position="472"/>
    </location>
</feature>
<keyword evidence="5 8" id="KW-1133">Transmembrane helix</keyword>
<dbReference type="InterPro" id="IPR002490">
    <property type="entry name" value="V-ATPase_116kDa_su"/>
</dbReference>
<evidence type="ECO:0000256" key="6">
    <source>
        <dbReference type="ARBA" id="ARBA00023065"/>
    </source>
</evidence>
<dbReference type="GO" id="GO:0046961">
    <property type="term" value="F:proton-transporting ATPase activity, rotational mechanism"/>
    <property type="evidence" value="ECO:0007669"/>
    <property type="project" value="InterPro"/>
</dbReference>
<dbReference type="AlphaFoldDB" id="A0A943EDA9"/>
<evidence type="ECO:0000313" key="9">
    <source>
        <dbReference type="EMBL" id="MBS5519288.1"/>
    </source>
</evidence>
<comment type="caution">
    <text evidence="9">The sequence shown here is derived from an EMBL/GenBank/DDBJ whole genome shotgun (WGS) entry which is preliminary data.</text>
</comment>
<gene>
    <name evidence="9" type="ORF">KHX13_02985</name>
</gene>
<dbReference type="GO" id="GO:0016471">
    <property type="term" value="C:vacuolar proton-transporting V-type ATPase complex"/>
    <property type="evidence" value="ECO:0007669"/>
    <property type="project" value="TreeGrafter"/>
</dbReference>
<feature type="transmembrane region" description="Helical" evidence="8">
    <location>
        <begin position="347"/>
        <end position="371"/>
    </location>
</feature>
<organism evidence="9 10">
    <name type="scientific">Acidaminococcus intestini</name>
    <dbReference type="NCBI Taxonomy" id="187327"/>
    <lineage>
        <taxon>Bacteria</taxon>
        <taxon>Bacillati</taxon>
        <taxon>Bacillota</taxon>
        <taxon>Negativicutes</taxon>
        <taxon>Acidaminococcales</taxon>
        <taxon>Acidaminococcaceae</taxon>
        <taxon>Acidaminococcus</taxon>
    </lineage>
</organism>
<feature type="transmembrane region" description="Helical" evidence="8">
    <location>
        <begin position="529"/>
        <end position="553"/>
    </location>
</feature>
<dbReference type="PANTHER" id="PTHR11629">
    <property type="entry name" value="VACUOLAR PROTON ATPASES"/>
    <property type="match status" value="1"/>
</dbReference>
<keyword evidence="3" id="KW-0813">Transport</keyword>
<accession>A0A943EDA9</accession>
<evidence type="ECO:0000256" key="2">
    <source>
        <dbReference type="ARBA" id="ARBA00009904"/>
    </source>
</evidence>
<dbReference type="Pfam" id="PF01496">
    <property type="entry name" value="V_ATPase_I"/>
    <property type="match status" value="1"/>
</dbReference>
<sequence>MLVKMKKWTLYALKQDRDALLMALQKDGSVMIESEGEKKGLEGAEEVGAQLEKTGQVLRFMAQNGAKGGLFSKRAELSYDAFLKPSQTGEKVTERVDTLANRVASLDSEAAALRTQIESLNPWLDLDIPLEQLSFTEDTRLFVGFVPDKEVDAVREGLAPLLAEMKAYGLAPDGQALVVLAHKDAEEEVKHLLKDHEFTEAVLPKRSGLARDVANELAEEAKSREIEAEKLRFEAKEAAKEKASVELYYDQLSAEKDRLADGGIETERAFVLTGWIRGDRQSHVEKVISGVTDAYQLAFRDPEEGEIPPTVLENNKLVAPYESVIGLYSLPKAGTLDPDFLMAPFHFIFFGMMLSDAGYGLVLTILLYLVMKKVKPQGLGGQLVMVCLFGSISTIIWGALFGGWFGLEWHPLLFVPMNEPLKMLALCFGLGILHLALGMLTKAYLLIRDGDIMGAVCDQFSWLILFTGLFLMPFVPGSIGKDIALLGAAIIVLFGGRDKKGIVSRLIGGVLSLYNISGYLSDLLSYSRIFALGLATGVIAMVINTVAQMLIAAGPVGTAAAVVVLVGGHFFNIIINILGAFVHSSRLQYIEFFGKFYEAGGRAFVPLALRTKYTDIVK</sequence>
<evidence type="ECO:0000256" key="8">
    <source>
        <dbReference type="SAM" id="Phobius"/>
    </source>
</evidence>
<dbReference type="EMBL" id="JAGZCZ010000003">
    <property type="protein sequence ID" value="MBS5519288.1"/>
    <property type="molecule type" value="Genomic_DNA"/>
</dbReference>
<evidence type="ECO:0000256" key="3">
    <source>
        <dbReference type="ARBA" id="ARBA00022448"/>
    </source>
</evidence>
<dbReference type="PANTHER" id="PTHR11629:SF63">
    <property type="entry name" value="V-TYPE PROTON ATPASE SUBUNIT A"/>
    <property type="match status" value="1"/>
</dbReference>
<proteinExistence type="inferred from homology"/>
<keyword evidence="4 8" id="KW-0812">Transmembrane</keyword>
<evidence type="ECO:0000256" key="7">
    <source>
        <dbReference type="ARBA" id="ARBA00023136"/>
    </source>
</evidence>
<name>A0A943EDA9_9FIRM</name>
<feature type="transmembrane region" description="Helical" evidence="8">
    <location>
        <begin position="559"/>
        <end position="582"/>
    </location>
</feature>
<comment type="similarity">
    <text evidence="2">Belongs to the V-ATPase 116 kDa subunit family.</text>
</comment>
<evidence type="ECO:0000256" key="4">
    <source>
        <dbReference type="ARBA" id="ARBA00022692"/>
    </source>
</evidence>
<comment type="subcellular location">
    <subcellularLocation>
        <location evidence="1">Membrane</location>
        <topology evidence="1">Multi-pass membrane protein</topology>
    </subcellularLocation>
</comment>
<feature type="transmembrane region" description="Helical" evidence="8">
    <location>
        <begin position="423"/>
        <end position="440"/>
    </location>
</feature>
<evidence type="ECO:0000313" key="10">
    <source>
        <dbReference type="Proteomes" id="UP000754226"/>
    </source>
</evidence>
<dbReference type="Proteomes" id="UP000754226">
    <property type="component" value="Unassembled WGS sequence"/>
</dbReference>
<dbReference type="GO" id="GO:0033179">
    <property type="term" value="C:proton-transporting V-type ATPase, V0 domain"/>
    <property type="evidence" value="ECO:0007669"/>
    <property type="project" value="InterPro"/>
</dbReference>
<reference evidence="9" key="1">
    <citation type="submission" date="2021-02" db="EMBL/GenBank/DDBJ databases">
        <title>Infant gut strain persistence is associated with maternal origin, phylogeny, and functional potential including surface adhesion and iron acquisition.</title>
        <authorList>
            <person name="Lou Y.C."/>
        </authorList>
    </citation>
    <scope>NUCLEOTIDE SEQUENCE</scope>
    <source>
        <strain evidence="9">L3_106_000M1_dasL3_106_000M1_concoct_15</strain>
    </source>
</reference>